<dbReference type="EMBL" id="JAWSTH010000097">
    <property type="protein sequence ID" value="MDW5597671.1"/>
    <property type="molecule type" value="Genomic_DNA"/>
</dbReference>
<reference evidence="3" key="1">
    <citation type="submission" date="2023-07" db="EMBL/GenBank/DDBJ databases">
        <title>Conexibacter stalactiti sp. nov., isolated from stalactites in a lava cave and emended description of the genus Conexibacter.</title>
        <authorList>
            <person name="Lee S.D."/>
        </authorList>
    </citation>
    <scope>NUCLEOTIDE SEQUENCE [LARGE SCALE GENOMIC DNA]</scope>
    <source>
        <strain evidence="3">KCTC 39840</strain>
    </source>
</reference>
<dbReference type="InterPro" id="IPR010982">
    <property type="entry name" value="Lambda_DNA-bd_dom_sf"/>
</dbReference>
<evidence type="ECO:0000259" key="1">
    <source>
        <dbReference type="PROSITE" id="PS50943"/>
    </source>
</evidence>
<dbReference type="RefSeq" id="WP_318600137.1">
    <property type="nucleotide sequence ID" value="NZ_JAWSTH010000097.1"/>
</dbReference>
<evidence type="ECO:0000313" key="2">
    <source>
        <dbReference type="EMBL" id="MDW5597671.1"/>
    </source>
</evidence>
<comment type="caution">
    <text evidence="2">The sequence shown here is derived from an EMBL/GenBank/DDBJ whole genome shotgun (WGS) entry which is preliminary data.</text>
</comment>
<organism evidence="2 3">
    <name type="scientific">Conexibacter stalactiti</name>
    <dbReference type="NCBI Taxonomy" id="1940611"/>
    <lineage>
        <taxon>Bacteria</taxon>
        <taxon>Bacillati</taxon>
        <taxon>Actinomycetota</taxon>
        <taxon>Thermoleophilia</taxon>
        <taxon>Solirubrobacterales</taxon>
        <taxon>Conexibacteraceae</taxon>
        <taxon>Conexibacter</taxon>
    </lineage>
</organism>
<dbReference type="Proteomes" id="UP001284601">
    <property type="component" value="Unassembled WGS sequence"/>
</dbReference>
<dbReference type="CDD" id="cd00093">
    <property type="entry name" value="HTH_XRE"/>
    <property type="match status" value="1"/>
</dbReference>
<dbReference type="Pfam" id="PF13560">
    <property type="entry name" value="HTH_31"/>
    <property type="match status" value="1"/>
</dbReference>
<feature type="domain" description="HTH cro/C1-type" evidence="1">
    <location>
        <begin position="3"/>
        <end position="57"/>
    </location>
</feature>
<sequence>MLLREARERAGLSREDLARRAGVSSRQIYDIEHARCSPRRATRAVLAVAVGMPREAIAWPAQPARKAA</sequence>
<dbReference type="SUPFAM" id="SSF47413">
    <property type="entry name" value="lambda repressor-like DNA-binding domains"/>
    <property type="match status" value="1"/>
</dbReference>
<name>A0ABU4HWL2_9ACTN</name>
<keyword evidence="3" id="KW-1185">Reference proteome</keyword>
<proteinExistence type="predicted"/>
<dbReference type="PROSITE" id="PS50943">
    <property type="entry name" value="HTH_CROC1"/>
    <property type="match status" value="1"/>
</dbReference>
<accession>A0ABU4HWL2</accession>
<dbReference type="Gene3D" id="1.10.260.40">
    <property type="entry name" value="lambda repressor-like DNA-binding domains"/>
    <property type="match status" value="1"/>
</dbReference>
<evidence type="ECO:0000313" key="3">
    <source>
        <dbReference type="Proteomes" id="UP001284601"/>
    </source>
</evidence>
<dbReference type="InterPro" id="IPR001387">
    <property type="entry name" value="Cro/C1-type_HTH"/>
</dbReference>
<protein>
    <submittedName>
        <fullName evidence="2">Helix-turn-helix transcriptional regulator</fullName>
    </submittedName>
</protein>
<gene>
    <name evidence="2" type="ORF">R7226_25190</name>
</gene>
<dbReference type="SMART" id="SM00530">
    <property type="entry name" value="HTH_XRE"/>
    <property type="match status" value="1"/>
</dbReference>